<proteinExistence type="predicted"/>
<dbReference type="AlphaFoldDB" id="A0A0E9ULT8"/>
<reference evidence="1" key="2">
    <citation type="journal article" date="2015" name="Fish Shellfish Immunol.">
        <title>Early steps in the European eel (Anguilla anguilla)-Vibrio vulnificus interaction in the gills: Role of the RtxA13 toxin.</title>
        <authorList>
            <person name="Callol A."/>
            <person name="Pajuelo D."/>
            <person name="Ebbesson L."/>
            <person name="Teles M."/>
            <person name="MacKenzie S."/>
            <person name="Amaro C."/>
        </authorList>
    </citation>
    <scope>NUCLEOTIDE SEQUENCE</scope>
</reference>
<evidence type="ECO:0000313" key="1">
    <source>
        <dbReference type="EMBL" id="JAH66794.1"/>
    </source>
</evidence>
<sequence length="38" mass="4224">MIIHAFSKYSPRVLIHKLCCILPIACQLSGKDTVIPLT</sequence>
<organism evidence="1">
    <name type="scientific">Anguilla anguilla</name>
    <name type="common">European freshwater eel</name>
    <name type="synonym">Muraena anguilla</name>
    <dbReference type="NCBI Taxonomy" id="7936"/>
    <lineage>
        <taxon>Eukaryota</taxon>
        <taxon>Metazoa</taxon>
        <taxon>Chordata</taxon>
        <taxon>Craniata</taxon>
        <taxon>Vertebrata</taxon>
        <taxon>Euteleostomi</taxon>
        <taxon>Actinopterygii</taxon>
        <taxon>Neopterygii</taxon>
        <taxon>Teleostei</taxon>
        <taxon>Anguilliformes</taxon>
        <taxon>Anguillidae</taxon>
        <taxon>Anguilla</taxon>
    </lineage>
</organism>
<reference evidence="1" key="1">
    <citation type="submission" date="2014-11" db="EMBL/GenBank/DDBJ databases">
        <authorList>
            <person name="Amaro Gonzalez C."/>
        </authorList>
    </citation>
    <scope>NUCLEOTIDE SEQUENCE</scope>
</reference>
<protein>
    <submittedName>
        <fullName evidence="1">Uncharacterized protein</fullName>
    </submittedName>
</protein>
<dbReference type="EMBL" id="GBXM01041783">
    <property type="protein sequence ID" value="JAH66794.1"/>
    <property type="molecule type" value="Transcribed_RNA"/>
</dbReference>
<accession>A0A0E9ULT8</accession>
<name>A0A0E9ULT8_ANGAN</name>